<dbReference type="EMBL" id="CADCVM010000285">
    <property type="protein sequence ID" value="CAA9503849.1"/>
    <property type="molecule type" value="Genomic_DNA"/>
</dbReference>
<proteinExistence type="predicted"/>
<dbReference type="SUPFAM" id="SSF51120">
    <property type="entry name" value="beta-Roll"/>
    <property type="match status" value="1"/>
</dbReference>
<evidence type="ECO:0000313" key="3">
    <source>
        <dbReference type="EMBL" id="CAA9503849.1"/>
    </source>
</evidence>
<dbReference type="InterPro" id="IPR011049">
    <property type="entry name" value="Serralysin-like_metalloprot_C"/>
</dbReference>
<feature type="chain" id="PRO_5026926881" description="Alkaline phosphatase" evidence="2">
    <location>
        <begin position="25"/>
        <end position="297"/>
    </location>
</feature>
<feature type="region of interest" description="Disordered" evidence="1">
    <location>
        <begin position="263"/>
        <end position="297"/>
    </location>
</feature>
<feature type="signal peptide" evidence="2">
    <location>
        <begin position="1"/>
        <end position="24"/>
    </location>
</feature>
<name>A0A6J4SS63_9ACTN</name>
<evidence type="ECO:0008006" key="4">
    <source>
        <dbReference type="Google" id="ProtNLM"/>
    </source>
</evidence>
<gene>
    <name evidence="3" type="ORF">AVDCRST_MAG05-2604</name>
</gene>
<dbReference type="AlphaFoldDB" id="A0A6J4SS63"/>
<evidence type="ECO:0000256" key="1">
    <source>
        <dbReference type="SAM" id="MobiDB-lite"/>
    </source>
</evidence>
<keyword evidence="2" id="KW-0732">Signal</keyword>
<dbReference type="GO" id="GO:0005509">
    <property type="term" value="F:calcium ion binding"/>
    <property type="evidence" value="ECO:0007669"/>
    <property type="project" value="InterPro"/>
</dbReference>
<dbReference type="Gene3D" id="2.150.10.10">
    <property type="entry name" value="Serralysin-like metalloprotease, C-terminal"/>
    <property type="match status" value="2"/>
</dbReference>
<evidence type="ECO:0000256" key="2">
    <source>
        <dbReference type="SAM" id="SignalP"/>
    </source>
</evidence>
<sequence length="297" mass="30934">MRRIATAAAALVLAATLSAGAASAAVKVGTDGADALVGTKYADHLTGKRGDDTASGKRGNDAYHYADNWGQDTMVDPEGTDTLDFSAHTGAVNGALCPEEPDAGFLGGRVSDDAGNTVRFSSRIENVRGGPDANIFYGCTGKNTLSGGGGYDALIDVGGYRQQNIDVPPSSDVYSGFNSTSSAQVLDTGGKGDVVNLSNFSSRGVEVRRFDNDGDGTAGSLVILLDETGRHAVVVFNQFEADDYREATFNGRIEQVRFKDKTVSPKASSIPVKEPNALRAEAFEDPSADLPEGGLLP</sequence>
<reference evidence="3" key="1">
    <citation type="submission" date="2020-02" db="EMBL/GenBank/DDBJ databases">
        <authorList>
            <person name="Meier V. D."/>
        </authorList>
    </citation>
    <scope>NUCLEOTIDE SEQUENCE</scope>
    <source>
        <strain evidence="3">AVDCRST_MAG05</strain>
    </source>
</reference>
<accession>A0A6J4SS63</accession>
<protein>
    <recommendedName>
        <fullName evidence="4">Alkaline phosphatase</fullName>
    </recommendedName>
</protein>
<dbReference type="InterPro" id="IPR001343">
    <property type="entry name" value="Hemolysn_Ca-bd"/>
</dbReference>
<organism evidence="3">
    <name type="scientific">uncultured Rubrobacteraceae bacterium</name>
    <dbReference type="NCBI Taxonomy" id="349277"/>
    <lineage>
        <taxon>Bacteria</taxon>
        <taxon>Bacillati</taxon>
        <taxon>Actinomycetota</taxon>
        <taxon>Rubrobacteria</taxon>
        <taxon>Rubrobacterales</taxon>
        <taxon>Rubrobacteraceae</taxon>
        <taxon>environmental samples</taxon>
    </lineage>
</organism>
<dbReference type="Pfam" id="PF00353">
    <property type="entry name" value="HemolysinCabind"/>
    <property type="match status" value="2"/>
</dbReference>